<evidence type="ECO:0000313" key="2">
    <source>
        <dbReference type="Proteomes" id="UP000325565"/>
    </source>
</evidence>
<dbReference type="Proteomes" id="UP000325565">
    <property type="component" value="Unassembled WGS sequence"/>
</dbReference>
<reference evidence="1 2" key="1">
    <citation type="submission" date="2019-09" db="EMBL/GenBank/DDBJ databases">
        <authorList>
            <person name="Chandra G."/>
            <person name="Truman W A."/>
        </authorList>
    </citation>
    <scope>NUCLEOTIDE SEQUENCE [LARGE SCALE GENOMIC DNA]</scope>
    <source>
        <strain evidence="1">PS922</strain>
    </source>
</reference>
<protein>
    <submittedName>
        <fullName evidence="1">Uncharacterized protein</fullName>
    </submittedName>
</protein>
<name>A0A5E7RAV8_PSEFL</name>
<evidence type="ECO:0000313" key="1">
    <source>
        <dbReference type="EMBL" id="VVP71114.1"/>
    </source>
</evidence>
<organism evidence="1 2">
    <name type="scientific">Pseudomonas fluorescens</name>
    <dbReference type="NCBI Taxonomy" id="294"/>
    <lineage>
        <taxon>Bacteria</taxon>
        <taxon>Pseudomonadati</taxon>
        <taxon>Pseudomonadota</taxon>
        <taxon>Gammaproteobacteria</taxon>
        <taxon>Pseudomonadales</taxon>
        <taxon>Pseudomonadaceae</taxon>
        <taxon>Pseudomonas</taxon>
    </lineage>
</organism>
<sequence length="43" mass="4940">MLYIDLQFQIAVVQIARVSDCAGQVFSSRLLRADWARLSFGFF</sequence>
<gene>
    <name evidence="1" type="ORF">PS922_00812</name>
</gene>
<accession>A0A5E7RAV8</accession>
<dbReference type="EMBL" id="CABVJB010000001">
    <property type="protein sequence ID" value="VVP71114.1"/>
    <property type="molecule type" value="Genomic_DNA"/>
</dbReference>
<proteinExistence type="predicted"/>
<dbReference type="AlphaFoldDB" id="A0A5E7RAV8"/>